<evidence type="ECO:0000256" key="1">
    <source>
        <dbReference type="ARBA" id="ARBA00008344"/>
    </source>
</evidence>
<dbReference type="InterPro" id="IPR005225">
    <property type="entry name" value="Small_GTP-bd"/>
</dbReference>
<evidence type="ECO:0000256" key="2">
    <source>
        <dbReference type="ARBA" id="ARBA00011984"/>
    </source>
</evidence>
<dbReference type="PROSITE" id="PS51421">
    <property type="entry name" value="RAS"/>
    <property type="match status" value="1"/>
</dbReference>
<name>A0A913Z5L6_PATMI</name>
<feature type="compositionally biased region" description="Polar residues" evidence="5">
    <location>
        <begin position="1"/>
        <end position="10"/>
    </location>
</feature>
<dbReference type="Pfam" id="PF00071">
    <property type="entry name" value="Ras"/>
    <property type="match status" value="1"/>
</dbReference>
<sequence>MHPLSENITTEAVAMPTKMSRSNSPPNNNGSAYMSGLKRKGSTVRRNGVAQAKPFKVIVLGQASVGKTAMTVRFVTRRFIYEYDPTLETIYKHRTFFETENAPVDFEILDTAGQEEKIEEKLKWADAFIIAYSINDRCSFEEVTRLKFLAGRCKKSSSHEQAILIVGNKKDLEYDRLVQREEGLELARSMNCSFVEVSARESYEDVVAVFERLYMDHKNRKRTSTNSPKFTLRRKTSVGSKQDLDSNPPRPRARSTSFAATTPVYTRRMALTGFDGGSGSPLGSDSCDTIDE</sequence>
<dbReference type="PRINTS" id="PR00449">
    <property type="entry name" value="RASTRNSFRMNG"/>
</dbReference>
<dbReference type="InterPro" id="IPR051065">
    <property type="entry name" value="Ras-related_GTPase"/>
</dbReference>
<feature type="compositionally biased region" description="Low complexity" evidence="5">
    <location>
        <begin position="281"/>
        <end position="292"/>
    </location>
</feature>
<feature type="compositionally biased region" description="Low complexity" evidence="5">
    <location>
        <begin position="20"/>
        <end position="31"/>
    </location>
</feature>
<dbReference type="InterPro" id="IPR027417">
    <property type="entry name" value="P-loop_NTPase"/>
</dbReference>
<dbReference type="SUPFAM" id="SSF52540">
    <property type="entry name" value="P-loop containing nucleoside triphosphate hydrolases"/>
    <property type="match status" value="1"/>
</dbReference>
<dbReference type="GO" id="GO:0003925">
    <property type="term" value="F:G protein activity"/>
    <property type="evidence" value="ECO:0007669"/>
    <property type="project" value="UniProtKB-EC"/>
</dbReference>
<evidence type="ECO:0000256" key="5">
    <source>
        <dbReference type="SAM" id="MobiDB-lite"/>
    </source>
</evidence>
<dbReference type="SMART" id="SM00173">
    <property type="entry name" value="RAS"/>
    <property type="match status" value="1"/>
</dbReference>
<dbReference type="Gene3D" id="3.40.50.300">
    <property type="entry name" value="P-loop containing nucleotide triphosphate hydrolases"/>
    <property type="match status" value="1"/>
</dbReference>
<accession>A0A913Z5L6</accession>
<dbReference type="AlphaFoldDB" id="A0A913Z5L6"/>
<dbReference type="EnsemblMetazoa" id="XM_038191169.1">
    <property type="protein sequence ID" value="XP_038047097.1"/>
    <property type="gene ID" value="LOC119721215"/>
</dbReference>
<keyword evidence="3" id="KW-0378">Hydrolase</keyword>
<comment type="similarity">
    <text evidence="1">Belongs to the small GTPase superfamily. Ras family.</text>
</comment>
<dbReference type="SMART" id="SM00174">
    <property type="entry name" value="RHO"/>
    <property type="match status" value="1"/>
</dbReference>
<reference evidence="6" key="1">
    <citation type="submission" date="2022-11" db="UniProtKB">
        <authorList>
            <consortium name="EnsemblMetazoa"/>
        </authorList>
    </citation>
    <scope>IDENTIFICATION</scope>
</reference>
<dbReference type="GeneID" id="119721215"/>
<dbReference type="EC" id="3.6.5.2" evidence="2"/>
<dbReference type="SMART" id="SM00175">
    <property type="entry name" value="RAB"/>
    <property type="match status" value="1"/>
</dbReference>
<dbReference type="OrthoDB" id="18798at2759"/>
<organism evidence="6 7">
    <name type="scientific">Patiria miniata</name>
    <name type="common">Bat star</name>
    <name type="synonym">Asterina miniata</name>
    <dbReference type="NCBI Taxonomy" id="46514"/>
    <lineage>
        <taxon>Eukaryota</taxon>
        <taxon>Metazoa</taxon>
        <taxon>Echinodermata</taxon>
        <taxon>Eleutherozoa</taxon>
        <taxon>Asterozoa</taxon>
        <taxon>Asteroidea</taxon>
        <taxon>Valvatacea</taxon>
        <taxon>Valvatida</taxon>
        <taxon>Asterinidae</taxon>
        <taxon>Patiria</taxon>
    </lineage>
</organism>
<dbReference type="Proteomes" id="UP000887568">
    <property type="component" value="Unplaced"/>
</dbReference>
<proteinExistence type="inferred from homology"/>
<dbReference type="PANTHER" id="PTHR45704">
    <property type="entry name" value="RAS-LIKE FAMILY MEMBER 11"/>
    <property type="match status" value="1"/>
</dbReference>
<protein>
    <recommendedName>
        <fullName evidence="2">small monomeric GTPase</fullName>
        <ecNumber evidence="2">3.6.5.2</ecNumber>
    </recommendedName>
</protein>
<dbReference type="RefSeq" id="XP_038047096.1">
    <property type="nucleotide sequence ID" value="XM_038191168.1"/>
</dbReference>
<feature type="region of interest" description="Disordered" evidence="5">
    <location>
        <begin position="1"/>
        <end position="36"/>
    </location>
</feature>
<dbReference type="RefSeq" id="XP_038047097.1">
    <property type="nucleotide sequence ID" value="XM_038191169.1"/>
</dbReference>
<dbReference type="RefSeq" id="XP_038047098.1">
    <property type="nucleotide sequence ID" value="XM_038191170.1"/>
</dbReference>
<dbReference type="EnsemblMetazoa" id="XM_038191170.1">
    <property type="protein sequence ID" value="XP_038047098.1"/>
    <property type="gene ID" value="LOC119721215"/>
</dbReference>
<dbReference type="EnsemblMetazoa" id="XM_038191168.1">
    <property type="protein sequence ID" value="XP_038047096.1"/>
    <property type="gene ID" value="LOC119721215"/>
</dbReference>
<comment type="catalytic activity">
    <reaction evidence="4">
        <text>GTP + H2O = GDP + phosphate + H(+)</text>
        <dbReference type="Rhea" id="RHEA:19669"/>
        <dbReference type="ChEBI" id="CHEBI:15377"/>
        <dbReference type="ChEBI" id="CHEBI:15378"/>
        <dbReference type="ChEBI" id="CHEBI:37565"/>
        <dbReference type="ChEBI" id="CHEBI:43474"/>
        <dbReference type="ChEBI" id="CHEBI:58189"/>
        <dbReference type="EC" id="3.6.5.2"/>
    </reaction>
</comment>
<evidence type="ECO:0000313" key="7">
    <source>
        <dbReference type="Proteomes" id="UP000887568"/>
    </source>
</evidence>
<feature type="compositionally biased region" description="Polar residues" evidence="5">
    <location>
        <begin position="254"/>
        <end position="264"/>
    </location>
</feature>
<dbReference type="NCBIfam" id="TIGR00231">
    <property type="entry name" value="small_GTP"/>
    <property type="match status" value="1"/>
</dbReference>
<keyword evidence="7" id="KW-1185">Reference proteome</keyword>
<evidence type="ECO:0000256" key="3">
    <source>
        <dbReference type="ARBA" id="ARBA00022801"/>
    </source>
</evidence>
<feature type="region of interest" description="Disordered" evidence="5">
    <location>
        <begin position="220"/>
        <end position="292"/>
    </location>
</feature>
<dbReference type="PROSITE" id="PS51419">
    <property type="entry name" value="RAB"/>
    <property type="match status" value="1"/>
</dbReference>
<evidence type="ECO:0000313" key="6">
    <source>
        <dbReference type="EnsemblMetazoa" id="XP_038047098.1"/>
    </source>
</evidence>
<dbReference type="OMA" id="WEETAGV"/>
<dbReference type="GO" id="GO:0005525">
    <property type="term" value="F:GTP binding"/>
    <property type="evidence" value="ECO:0007669"/>
    <property type="project" value="InterPro"/>
</dbReference>
<dbReference type="InterPro" id="IPR001806">
    <property type="entry name" value="Small_GTPase"/>
</dbReference>
<evidence type="ECO:0000256" key="4">
    <source>
        <dbReference type="ARBA" id="ARBA00048098"/>
    </source>
</evidence>